<dbReference type="CDD" id="cd09487">
    <property type="entry name" value="SAM_superfamily"/>
    <property type="match status" value="1"/>
</dbReference>
<evidence type="ECO:0000313" key="4">
    <source>
        <dbReference type="Proteomes" id="UP001138802"/>
    </source>
</evidence>
<feature type="domain" description="SAM" evidence="2">
    <location>
        <begin position="1"/>
        <end position="63"/>
    </location>
</feature>
<name>A0A9X0WJV1_9GAMM</name>
<keyword evidence="1" id="KW-0677">Repeat</keyword>
<dbReference type="Pfam" id="PF00536">
    <property type="entry name" value="SAM_1"/>
    <property type="match status" value="1"/>
</dbReference>
<accession>A0A9X0WJV1</accession>
<evidence type="ECO:0000313" key="3">
    <source>
        <dbReference type="EMBL" id="MBK1645883.1"/>
    </source>
</evidence>
<protein>
    <recommendedName>
        <fullName evidence="2">SAM domain-containing protein</fullName>
    </recommendedName>
</protein>
<dbReference type="AlphaFoldDB" id="A0A9X0WJV1"/>
<evidence type="ECO:0000256" key="1">
    <source>
        <dbReference type="ARBA" id="ARBA00022737"/>
    </source>
</evidence>
<gene>
    <name evidence="3" type="ORF">CKO25_14750</name>
</gene>
<dbReference type="InterPro" id="IPR013761">
    <property type="entry name" value="SAM/pointed_sf"/>
</dbReference>
<proteinExistence type="predicted"/>
<dbReference type="EMBL" id="NRSD01000016">
    <property type="protein sequence ID" value="MBK1645883.1"/>
    <property type="molecule type" value="Genomic_DNA"/>
</dbReference>
<evidence type="ECO:0000259" key="2">
    <source>
        <dbReference type="PROSITE" id="PS50105"/>
    </source>
</evidence>
<dbReference type="SUPFAM" id="SSF47769">
    <property type="entry name" value="SAM/Pointed domain"/>
    <property type="match status" value="1"/>
</dbReference>
<dbReference type="PANTHER" id="PTHR10627:SF69">
    <property type="entry name" value="PROTEIN BICAUDAL C"/>
    <property type="match status" value="1"/>
</dbReference>
<dbReference type="Gene3D" id="1.10.150.50">
    <property type="entry name" value="Transcription Factor, Ets-1"/>
    <property type="match status" value="1"/>
</dbReference>
<sequence length="444" mass="48659">MTTTTVTAWLEALGLGEYAETFQEQQIDLSVLPSLTEADLKELSVPMGHRKRLLAAIAALGQPAAAPAPAADALDPIIAGLPTPLALPLRDYQQETHPVLKLWAACDAVEILLRVLVFLGIGDLSRRGELPEPLRRELRYPIENPMLGNWRRMAQQVAETLPEGTALPELAPVVRDTLAPFLDGPDASRSVERSFLALRNRLAHGGGISRRLATELLATWQPPFEAIWLHLAWLPEWALVARTEDGFVRLRGPSKTPEPCDPAVPEVFSTILADVGPIVAIRGDQIIPLWPLALFGVPRHPEHGPDPAGQALPQVYVRRGEVNLEYTPLGGATLPQSESDETAVERFLARLGERRVLFLLDGLDEIAERDPRFATDLPLGIQTPTLTWLCAGRPERGLPEAFAAAGALRVFPEGLPPMQAGDIRTLLLERIGPLRKKLLRQDTE</sequence>
<dbReference type="PANTHER" id="PTHR10627">
    <property type="entry name" value="SCP160"/>
    <property type="match status" value="1"/>
</dbReference>
<dbReference type="RefSeq" id="WP_200388691.1">
    <property type="nucleotide sequence ID" value="NZ_NRSD01000016.1"/>
</dbReference>
<reference evidence="3 4" key="1">
    <citation type="journal article" date="2020" name="Microorganisms">
        <title>Osmotic Adaptation and Compatible Solute Biosynthesis of Phototrophic Bacteria as Revealed from Genome Analyses.</title>
        <authorList>
            <person name="Imhoff J.F."/>
            <person name="Rahn T."/>
            <person name="Kunzel S."/>
            <person name="Keller A."/>
            <person name="Neulinger S.C."/>
        </authorList>
    </citation>
    <scope>NUCLEOTIDE SEQUENCE [LARGE SCALE GENOMIC DNA]</scope>
    <source>
        <strain evidence="3 4">DSM 21303</strain>
    </source>
</reference>
<comment type="caution">
    <text evidence="3">The sequence shown here is derived from an EMBL/GenBank/DDBJ whole genome shotgun (WGS) entry which is preliminary data.</text>
</comment>
<dbReference type="SMART" id="SM00454">
    <property type="entry name" value="SAM"/>
    <property type="match status" value="1"/>
</dbReference>
<dbReference type="PROSITE" id="PS50105">
    <property type="entry name" value="SAM_DOMAIN"/>
    <property type="match status" value="1"/>
</dbReference>
<keyword evidence="4" id="KW-1185">Reference proteome</keyword>
<organism evidence="3 4">
    <name type="scientific">Thiocapsa imhoffii</name>
    <dbReference type="NCBI Taxonomy" id="382777"/>
    <lineage>
        <taxon>Bacteria</taxon>
        <taxon>Pseudomonadati</taxon>
        <taxon>Pseudomonadota</taxon>
        <taxon>Gammaproteobacteria</taxon>
        <taxon>Chromatiales</taxon>
        <taxon>Chromatiaceae</taxon>
        <taxon>Thiocapsa</taxon>
    </lineage>
</organism>
<dbReference type="InterPro" id="IPR001660">
    <property type="entry name" value="SAM"/>
</dbReference>
<dbReference type="Proteomes" id="UP001138802">
    <property type="component" value="Unassembled WGS sequence"/>
</dbReference>